<protein>
    <recommendedName>
        <fullName evidence="5">Tetratricopeptide repeat protein</fullName>
    </recommendedName>
</protein>
<keyword evidence="4" id="KW-1185">Reference proteome</keyword>
<feature type="transmembrane region" description="Helical" evidence="2">
    <location>
        <begin position="20"/>
        <end position="42"/>
    </location>
</feature>
<keyword evidence="2" id="KW-0472">Membrane</keyword>
<feature type="region of interest" description="Disordered" evidence="1">
    <location>
        <begin position="256"/>
        <end position="290"/>
    </location>
</feature>
<proteinExistence type="predicted"/>
<sequence>MVSPPSPRRPISVGRWAFELAVYPLHKGLILGLATLAATYMAPDVTQLFFTTAIMAMMGFHAMTATALGNYQWPSLRDMDTNNRAAWYGVGILAVLSLVVRGYYVTDWSWAWSRYVRWIDFGFDLTVLTVVTGMLLSLGLEGKLHRAINPWTWIKLLAGAPREYLKIVGVLVVLQLWTRVPLEALAKPALATWIRWFGVYYIAMAAFHAIGRVIHEHHETLGYRSGGSTDDEPSLVDYAASRAAVAATCLVAASDSDSDADDYEPSEPDKRRDDTPQRPSVKDTPRATAIPDVAADDPEARVLNHVAKLLAQGDTASARDSLWYFLSRNTASEATHRQYREILVARRETAELVRHTGLWIPQLLSRGRDKVALASLKEVLALKPDFYLDNPASTTRLARYAASRKEAALAEHLLARFPQQFPGHDDIPANLLLRAEVLSQQQERRDDARDLLLAFRRDYPLHVHTAKAEALLAGLGSA</sequence>
<feature type="transmembrane region" description="Helical" evidence="2">
    <location>
        <begin position="125"/>
        <end position="144"/>
    </location>
</feature>
<dbReference type="EMBL" id="CP104694">
    <property type="protein sequence ID" value="UXI65800.1"/>
    <property type="molecule type" value="Genomic_DNA"/>
</dbReference>
<accession>A0ABY6BBV4</accession>
<name>A0ABY6BBV4_9GAMM</name>
<evidence type="ECO:0000256" key="2">
    <source>
        <dbReference type="SAM" id="Phobius"/>
    </source>
</evidence>
<feature type="compositionally biased region" description="Basic and acidic residues" evidence="1">
    <location>
        <begin position="267"/>
        <end position="285"/>
    </location>
</feature>
<reference evidence="3" key="1">
    <citation type="submission" date="2022-09" db="EMBL/GenBank/DDBJ databases">
        <title>Tahibacter sp. nov., isolated from a fresh water.</title>
        <authorList>
            <person name="Baek J.H."/>
            <person name="Lee J.K."/>
            <person name="Kim J.M."/>
            <person name="Jeon C.O."/>
        </authorList>
    </citation>
    <scope>NUCLEOTIDE SEQUENCE</scope>
    <source>
        <strain evidence="3">W38</strain>
    </source>
</reference>
<evidence type="ECO:0000313" key="3">
    <source>
        <dbReference type="EMBL" id="UXI65800.1"/>
    </source>
</evidence>
<dbReference type="InterPro" id="IPR011990">
    <property type="entry name" value="TPR-like_helical_dom_sf"/>
</dbReference>
<dbReference type="Proteomes" id="UP001064632">
    <property type="component" value="Chromosome"/>
</dbReference>
<evidence type="ECO:0008006" key="5">
    <source>
        <dbReference type="Google" id="ProtNLM"/>
    </source>
</evidence>
<organism evidence="3 4">
    <name type="scientific">Tahibacter amnicola</name>
    <dbReference type="NCBI Taxonomy" id="2976241"/>
    <lineage>
        <taxon>Bacteria</taxon>
        <taxon>Pseudomonadati</taxon>
        <taxon>Pseudomonadota</taxon>
        <taxon>Gammaproteobacteria</taxon>
        <taxon>Lysobacterales</taxon>
        <taxon>Rhodanobacteraceae</taxon>
        <taxon>Tahibacter</taxon>
    </lineage>
</organism>
<feature type="transmembrane region" description="Helical" evidence="2">
    <location>
        <begin position="85"/>
        <end position="105"/>
    </location>
</feature>
<evidence type="ECO:0000256" key="1">
    <source>
        <dbReference type="SAM" id="MobiDB-lite"/>
    </source>
</evidence>
<dbReference type="RefSeq" id="WP_261692796.1">
    <property type="nucleotide sequence ID" value="NZ_CP104694.1"/>
</dbReference>
<feature type="transmembrane region" description="Helical" evidence="2">
    <location>
        <begin position="48"/>
        <end position="73"/>
    </location>
</feature>
<keyword evidence="2" id="KW-0812">Transmembrane</keyword>
<gene>
    <name evidence="3" type="ORF">N4264_13605</name>
</gene>
<evidence type="ECO:0000313" key="4">
    <source>
        <dbReference type="Proteomes" id="UP001064632"/>
    </source>
</evidence>
<feature type="compositionally biased region" description="Acidic residues" evidence="1">
    <location>
        <begin position="256"/>
        <end position="266"/>
    </location>
</feature>
<dbReference type="Gene3D" id="1.25.40.10">
    <property type="entry name" value="Tetratricopeptide repeat domain"/>
    <property type="match status" value="1"/>
</dbReference>
<keyword evidence="2" id="KW-1133">Transmembrane helix</keyword>